<evidence type="ECO:0000256" key="5">
    <source>
        <dbReference type="ARBA" id="ARBA00030975"/>
    </source>
</evidence>
<dbReference type="InterPro" id="IPR015946">
    <property type="entry name" value="KH_dom-like_a/b"/>
</dbReference>
<evidence type="ECO:0000313" key="10">
    <source>
        <dbReference type="Proteomes" id="UP000274756"/>
    </source>
</evidence>
<dbReference type="InterPro" id="IPR005225">
    <property type="entry name" value="Small_GTP-bd"/>
</dbReference>
<comment type="similarity">
    <text evidence="1">Belongs to the TRAFAC class TrmE-Era-EngA-EngB-Septin-like GTPase superfamily. Era GTPase family.</text>
</comment>
<keyword evidence="4" id="KW-0342">GTP-binding</keyword>
<evidence type="ECO:0000259" key="7">
    <source>
        <dbReference type="Pfam" id="PF01926"/>
    </source>
</evidence>
<dbReference type="GO" id="GO:0005759">
    <property type="term" value="C:mitochondrial matrix"/>
    <property type="evidence" value="ECO:0007669"/>
    <property type="project" value="TreeGrafter"/>
</dbReference>
<evidence type="ECO:0000256" key="2">
    <source>
        <dbReference type="ARBA" id="ARBA00019149"/>
    </source>
</evidence>
<evidence type="ECO:0000256" key="3">
    <source>
        <dbReference type="ARBA" id="ARBA00022741"/>
    </source>
</evidence>
<dbReference type="InterPro" id="IPR005662">
    <property type="entry name" value="GTPase_Era-like"/>
</dbReference>
<dbReference type="Pfam" id="PF01926">
    <property type="entry name" value="MMR_HSR1"/>
    <property type="match status" value="1"/>
</dbReference>
<dbReference type="Proteomes" id="UP000038040">
    <property type="component" value="Unplaced"/>
</dbReference>
<accession>A0A158Q4B4</accession>
<dbReference type="InterPro" id="IPR009019">
    <property type="entry name" value="KH_sf_prok-type"/>
</dbReference>
<dbReference type="NCBIfam" id="TIGR00231">
    <property type="entry name" value="small_GTP"/>
    <property type="match status" value="1"/>
</dbReference>
<dbReference type="SUPFAM" id="SSF54814">
    <property type="entry name" value="Prokaryotic type KH domain (KH-domain type II)"/>
    <property type="match status" value="1"/>
</dbReference>
<keyword evidence="10" id="KW-1185">Reference proteome</keyword>
<dbReference type="Gene3D" id="3.30.300.20">
    <property type="match status" value="1"/>
</dbReference>
<proteinExistence type="inferred from homology"/>
<name>A0A158Q4B4_DRAME</name>
<evidence type="ECO:0000313" key="8">
    <source>
        <dbReference type="EMBL" id="VDN58390.1"/>
    </source>
</evidence>
<dbReference type="GO" id="GO:0019843">
    <property type="term" value="F:rRNA binding"/>
    <property type="evidence" value="ECO:0007669"/>
    <property type="project" value="TreeGrafter"/>
</dbReference>
<dbReference type="WBParaSite" id="DME_0000448001-mRNA-1">
    <property type="protein sequence ID" value="DME_0000448001-mRNA-1"/>
    <property type="gene ID" value="DME_0000448001"/>
</dbReference>
<dbReference type="OrthoDB" id="8954335at2759"/>
<dbReference type="InterPro" id="IPR027417">
    <property type="entry name" value="P-loop_NTPase"/>
</dbReference>
<gene>
    <name evidence="8" type="ORF">DME_LOCUS8363</name>
</gene>
<dbReference type="GO" id="GO:0043024">
    <property type="term" value="F:ribosomal small subunit binding"/>
    <property type="evidence" value="ECO:0007669"/>
    <property type="project" value="TreeGrafter"/>
</dbReference>
<dbReference type="STRING" id="318479.A0A158Q4B4"/>
<dbReference type="EMBL" id="UYYG01001168">
    <property type="protein sequence ID" value="VDN58390.1"/>
    <property type="molecule type" value="Genomic_DNA"/>
</dbReference>
<dbReference type="SUPFAM" id="SSF52540">
    <property type="entry name" value="P-loop containing nucleoside triphosphate hydrolases"/>
    <property type="match status" value="1"/>
</dbReference>
<dbReference type="GO" id="GO:0000028">
    <property type="term" value="P:ribosomal small subunit assembly"/>
    <property type="evidence" value="ECO:0007669"/>
    <property type="project" value="TreeGrafter"/>
</dbReference>
<evidence type="ECO:0000313" key="11">
    <source>
        <dbReference type="WBParaSite" id="DME_0000448001-mRNA-1"/>
    </source>
</evidence>
<dbReference type="PANTHER" id="PTHR42698">
    <property type="entry name" value="GTPASE ERA"/>
    <property type="match status" value="1"/>
</dbReference>
<dbReference type="CDD" id="cd22534">
    <property type="entry name" value="KH-II_Era"/>
    <property type="match status" value="1"/>
</dbReference>
<protein>
    <recommendedName>
        <fullName evidence="2">GTPase Era, mitochondrial</fullName>
    </recommendedName>
    <alternativeName>
        <fullName evidence="5">ERA-like protein 1</fullName>
    </alternativeName>
</protein>
<dbReference type="GO" id="GO:0005525">
    <property type="term" value="F:GTP binding"/>
    <property type="evidence" value="ECO:0007669"/>
    <property type="project" value="UniProtKB-KW"/>
</dbReference>
<feature type="domain" description="G" evidence="7">
    <location>
        <begin position="77"/>
        <end position="199"/>
    </location>
</feature>
<evidence type="ECO:0000256" key="6">
    <source>
        <dbReference type="SAM" id="MobiDB-lite"/>
    </source>
</evidence>
<dbReference type="AlphaFoldDB" id="A0A158Q4B4"/>
<dbReference type="Gene3D" id="3.40.50.300">
    <property type="entry name" value="P-loop containing nucleotide triphosphate hydrolases"/>
    <property type="match status" value="1"/>
</dbReference>
<organism evidence="9 11">
    <name type="scientific">Dracunculus medinensis</name>
    <name type="common">Guinea worm</name>
    <dbReference type="NCBI Taxonomy" id="318479"/>
    <lineage>
        <taxon>Eukaryota</taxon>
        <taxon>Metazoa</taxon>
        <taxon>Ecdysozoa</taxon>
        <taxon>Nematoda</taxon>
        <taxon>Chromadorea</taxon>
        <taxon>Rhabditida</taxon>
        <taxon>Spirurina</taxon>
        <taxon>Dracunculoidea</taxon>
        <taxon>Dracunculidae</taxon>
        <taxon>Dracunculus</taxon>
    </lineage>
</organism>
<evidence type="ECO:0000256" key="4">
    <source>
        <dbReference type="ARBA" id="ARBA00023134"/>
    </source>
</evidence>
<evidence type="ECO:0000313" key="9">
    <source>
        <dbReference type="Proteomes" id="UP000038040"/>
    </source>
</evidence>
<keyword evidence="3" id="KW-0547">Nucleotide-binding</keyword>
<evidence type="ECO:0000256" key="1">
    <source>
        <dbReference type="ARBA" id="ARBA00007921"/>
    </source>
</evidence>
<dbReference type="PANTHER" id="PTHR42698:SF1">
    <property type="entry name" value="GTPASE ERA, MITOCHONDRIAL"/>
    <property type="match status" value="1"/>
</dbReference>
<dbReference type="InterPro" id="IPR006073">
    <property type="entry name" value="GTP-bd"/>
</dbReference>
<reference evidence="11" key="1">
    <citation type="submission" date="2016-04" db="UniProtKB">
        <authorList>
            <consortium name="WormBaseParasite"/>
        </authorList>
    </citation>
    <scope>IDENTIFICATION</scope>
</reference>
<reference evidence="8 10" key="2">
    <citation type="submission" date="2018-11" db="EMBL/GenBank/DDBJ databases">
        <authorList>
            <consortium name="Pathogen Informatics"/>
        </authorList>
    </citation>
    <scope>NUCLEOTIDE SEQUENCE [LARGE SCALE GENOMIC DNA]</scope>
</reference>
<feature type="region of interest" description="Disordered" evidence="6">
    <location>
        <begin position="14"/>
        <end position="35"/>
    </location>
</feature>
<dbReference type="Proteomes" id="UP000274756">
    <property type="component" value="Unassembled WGS sequence"/>
</dbReference>
<sequence>MIYDRFGSWSSNTLMPQTRPLTPKGMSRDPSGTSTPLLLNRVNDDRGIMVKYSSCLKAFVDGVVNGTNNDALRKCLRIAVIGAPNVGKSSFTNQLVKAAVCAVSRKMDTTQENLTAAITEGDTQLIFVDSPGVVGIKHARYTVRSMGNRLLQDPCRAVDTADYLLIVQDPMELGDYIHHRIMHLLHSHSHIPSSLVINKIDLVQRRSDLLELVRILCCGQVGGKPITTTRKQIGRLGSLSPPKETVLMPLSVNNEGNTDEQWQRKYNAIMAKKTYECPWFDTKKVFMNIRGWPNFDSVFFVSSFTGEGIDDVRKHLCSVAQKKNHRFPKGLITTKSPQKLCLNAIRAQLLEHLPSEVAYNLNVLITEWQTEGDVLQIVTEVRCDKERHARLVLGRSGTTIISIGKNVNEIMQNLFKQQLFVRILVKANGKLVDFTNFLNRKTMNSGAIS</sequence>